<dbReference type="InterPro" id="IPR013096">
    <property type="entry name" value="Cupin_2"/>
</dbReference>
<dbReference type="InterPro" id="IPR000182">
    <property type="entry name" value="GNAT_dom"/>
</dbReference>
<dbReference type="AlphaFoldDB" id="A0AAX2EHC0"/>
<protein>
    <submittedName>
        <fullName evidence="2">Protein N-acetyltransferase, RimJ/RimL family</fullName>
    </submittedName>
</protein>
<dbReference type="Gene3D" id="3.40.630.30">
    <property type="match status" value="1"/>
</dbReference>
<reference evidence="2 3" key="1">
    <citation type="submission" date="2016-10" db="EMBL/GenBank/DDBJ databases">
        <authorList>
            <person name="Varghese N."/>
            <person name="Submissions S."/>
        </authorList>
    </citation>
    <scope>NUCLEOTIDE SEQUENCE [LARGE SCALE GENOMIC DNA]</scope>
    <source>
        <strain evidence="2 3">DSM 21619</strain>
    </source>
</reference>
<evidence type="ECO:0000313" key="3">
    <source>
        <dbReference type="Proteomes" id="UP000199735"/>
    </source>
</evidence>
<dbReference type="GO" id="GO:0008999">
    <property type="term" value="F:protein-N-terminal-alanine acetyltransferase activity"/>
    <property type="evidence" value="ECO:0007669"/>
    <property type="project" value="TreeGrafter"/>
</dbReference>
<accession>A0AAX2EHC0</accession>
<evidence type="ECO:0000259" key="1">
    <source>
        <dbReference type="PROSITE" id="PS51186"/>
    </source>
</evidence>
<proteinExistence type="predicted"/>
<dbReference type="GO" id="GO:0005737">
    <property type="term" value="C:cytoplasm"/>
    <property type="evidence" value="ECO:0007669"/>
    <property type="project" value="TreeGrafter"/>
</dbReference>
<name>A0AAX2EHC0_9BACI</name>
<dbReference type="PANTHER" id="PTHR43792">
    <property type="entry name" value="GNAT FAMILY, PUTATIVE (AFU_ORTHOLOGUE AFUA_3G00765)-RELATED-RELATED"/>
    <property type="match status" value="1"/>
</dbReference>
<feature type="domain" description="N-acetyltransferase" evidence="1">
    <location>
        <begin position="6"/>
        <end position="167"/>
    </location>
</feature>
<sequence>MTHNLVLLKPISEEDANALLPIWSDAAVTKWTRYPISQSLTEAKTRIKQLEQTKHTSRYTIKKHDNQTIIGTCGFKRLNFLHETAEIEFELGSAFWRQGFMTAALQELLRIGFDRLQLNRLEVKVNADNIASQQLVRRAGFQQEGTIRQGRKWEGQFQDVLLFSLLHSEFRSSAAAEQIGQLELLHLLDLTKHSASYMNEIVSEVNDHVVRLAVIDGDYHWHKHDDCDEAFLVLEGELYIDIEEKTVSLQPGDLFTIPAGVMHRTRSKQRTVNICFEKAVNEITGS</sequence>
<dbReference type="InterPro" id="IPR014710">
    <property type="entry name" value="RmlC-like_jellyroll"/>
</dbReference>
<dbReference type="Pfam" id="PF07883">
    <property type="entry name" value="Cupin_2"/>
    <property type="match status" value="1"/>
</dbReference>
<dbReference type="EMBL" id="FOCD01000002">
    <property type="protein sequence ID" value="SEN53980.1"/>
    <property type="molecule type" value="Genomic_DNA"/>
</dbReference>
<dbReference type="Gene3D" id="2.60.120.10">
    <property type="entry name" value="Jelly Rolls"/>
    <property type="match status" value="1"/>
</dbReference>
<evidence type="ECO:0000313" key="2">
    <source>
        <dbReference type="EMBL" id="SEN53980.1"/>
    </source>
</evidence>
<dbReference type="InterPro" id="IPR051531">
    <property type="entry name" value="N-acetyltransferase"/>
</dbReference>
<dbReference type="PANTHER" id="PTHR43792:SF9">
    <property type="entry name" value="RIBOSOMAL-PROTEIN-ALANINE ACETYLTRANSFERASE"/>
    <property type="match status" value="1"/>
</dbReference>
<dbReference type="Proteomes" id="UP000199735">
    <property type="component" value="Unassembled WGS sequence"/>
</dbReference>
<dbReference type="RefSeq" id="WP_093880887.1">
    <property type="nucleotide sequence ID" value="NZ_FOCD01000002.1"/>
</dbReference>
<dbReference type="SUPFAM" id="SSF55729">
    <property type="entry name" value="Acyl-CoA N-acyltransferases (Nat)"/>
    <property type="match status" value="1"/>
</dbReference>
<comment type="caution">
    <text evidence="2">The sequence shown here is derived from an EMBL/GenBank/DDBJ whole genome shotgun (WGS) entry which is preliminary data.</text>
</comment>
<dbReference type="Pfam" id="PF13302">
    <property type="entry name" value="Acetyltransf_3"/>
    <property type="match status" value="1"/>
</dbReference>
<dbReference type="SUPFAM" id="SSF51182">
    <property type="entry name" value="RmlC-like cupins"/>
    <property type="match status" value="1"/>
</dbReference>
<dbReference type="InterPro" id="IPR016181">
    <property type="entry name" value="Acyl_CoA_acyltransferase"/>
</dbReference>
<dbReference type="InterPro" id="IPR011051">
    <property type="entry name" value="RmlC_Cupin_sf"/>
</dbReference>
<dbReference type="PROSITE" id="PS51186">
    <property type="entry name" value="GNAT"/>
    <property type="match status" value="1"/>
</dbReference>
<gene>
    <name evidence="2" type="ORF">SAMN04489762_2483</name>
</gene>
<dbReference type="CDD" id="cd02226">
    <property type="entry name" value="cupin_YdbB-like"/>
    <property type="match status" value="1"/>
</dbReference>
<organism evidence="2 3">
    <name type="scientific">Terribacillus saccharophilus</name>
    <dbReference type="NCBI Taxonomy" id="361277"/>
    <lineage>
        <taxon>Bacteria</taxon>
        <taxon>Bacillati</taxon>
        <taxon>Bacillota</taxon>
        <taxon>Bacilli</taxon>
        <taxon>Bacillales</taxon>
        <taxon>Bacillaceae</taxon>
        <taxon>Terribacillus</taxon>
    </lineage>
</organism>